<name>A0ABR4WAK2_9GAMM</name>
<evidence type="ECO:0008006" key="3">
    <source>
        <dbReference type="Google" id="ProtNLM"/>
    </source>
</evidence>
<dbReference type="Proteomes" id="UP000029443">
    <property type="component" value="Unassembled WGS sequence"/>
</dbReference>
<proteinExistence type="predicted"/>
<dbReference type="EMBL" id="ARXU01000011">
    <property type="protein sequence ID" value="KGD60429.1"/>
    <property type="molecule type" value="Genomic_DNA"/>
</dbReference>
<keyword evidence="2" id="KW-1185">Reference proteome</keyword>
<dbReference type="SUPFAM" id="SSF54001">
    <property type="entry name" value="Cysteine proteinases"/>
    <property type="match status" value="1"/>
</dbReference>
<comment type="caution">
    <text evidence="1">The sequence shown here is derived from an EMBL/GenBank/DDBJ whole genome shotgun (WGS) entry which is preliminary data.</text>
</comment>
<protein>
    <recommendedName>
        <fullName evidence="3">Lipoprotein</fullName>
    </recommendedName>
</protein>
<dbReference type="InterPro" id="IPR038765">
    <property type="entry name" value="Papain-like_cys_pep_sf"/>
</dbReference>
<evidence type="ECO:0000313" key="1">
    <source>
        <dbReference type="EMBL" id="KGD60429.1"/>
    </source>
</evidence>
<accession>A0ABR4WAK2</accession>
<evidence type="ECO:0000313" key="2">
    <source>
        <dbReference type="Proteomes" id="UP000029443"/>
    </source>
</evidence>
<reference evidence="1 2" key="1">
    <citation type="submission" date="2012-09" db="EMBL/GenBank/DDBJ databases">
        <title>Genome Sequence of alkane-degrading Bacterium Alcanivorax jadensis T9.</title>
        <authorList>
            <person name="Lai Q."/>
            <person name="Shao Z."/>
        </authorList>
    </citation>
    <scope>NUCLEOTIDE SEQUENCE [LARGE SCALE GENOMIC DNA]</scope>
    <source>
        <strain evidence="1 2">T9</strain>
    </source>
</reference>
<dbReference type="Gene3D" id="3.90.1720.10">
    <property type="entry name" value="endopeptidase domain like (from Nostoc punctiforme)"/>
    <property type="match status" value="1"/>
</dbReference>
<organism evidence="1 2">
    <name type="scientific">Alcanivorax jadensis T9</name>
    <dbReference type="NCBI Taxonomy" id="1177181"/>
    <lineage>
        <taxon>Bacteria</taxon>
        <taxon>Pseudomonadati</taxon>
        <taxon>Pseudomonadota</taxon>
        <taxon>Gammaproteobacteria</taxon>
        <taxon>Oceanospirillales</taxon>
        <taxon>Alcanivoracaceae</taxon>
        <taxon>Alcanivorax</taxon>
    </lineage>
</organism>
<sequence length="199" mass="21684">MVVHLPGNPDPLVLESTTLSESSDVTLGCPVAGVALVPLADKLRDYPGTVALRRRHGPPLSDRQQQLLARMVKRLLHRPYKNYVLCNALDVLTGFTRKPDQRGWFCSELVAELYRRLGWLPRQTRASSLVPGHFGSRHMRLQHGKLGAVEFLKAGSQAIAIHARVSATTSAVPVADTPAIVPRTAGRETLLPPQSHAAG</sequence>
<gene>
    <name evidence="1" type="ORF">T9A_02606</name>
</gene>